<evidence type="ECO:0000313" key="1">
    <source>
        <dbReference type="EMBL" id="PUZ56018.1"/>
    </source>
</evidence>
<accession>A0A2T7DKB8</accession>
<organism evidence="1 2">
    <name type="scientific">Panicum hallii var. hallii</name>
    <dbReference type="NCBI Taxonomy" id="1504633"/>
    <lineage>
        <taxon>Eukaryota</taxon>
        <taxon>Viridiplantae</taxon>
        <taxon>Streptophyta</taxon>
        <taxon>Embryophyta</taxon>
        <taxon>Tracheophyta</taxon>
        <taxon>Spermatophyta</taxon>
        <taxon>Magnoliopsida</taxon>
        <taxon>Liliopsida</taxon>
        <taxon>Poales</taxon>
        <taxon>Poaceae</taxon>
        <taxon>PACMAD clade</taxon>
        <taxon>Panicoideae</taxon>
        <taxon>Panicodae</taxon>
        <taxon>Paniceae</taxon>
        <taxon>Panicinae</taxon>
        <taxon>Panicum</taxon>
        <taxon>Panicum sect. Panicum</taxon>
    </lineage>
</organism>
<dbReference type="EMBL" id="CM009753">
    <property type="protein sequence ID" value="PUZ56018.1"/>
    <property type="molecule type" value="Genomic_DNA"/>
</dbReference>
<dbReference type="Proteomes" id="UP000244336">
    <property type="component" value="Chromosome 5"/>
</dbReference>
<sequence>MCFWELNLRALKNKEAAQIEYLKALTESRDQLQAALYDNTRIGSGYGNCVIRLPSFGV</sequence>
<gene>
    <name evidence="1" type="ORF">GQ55_5G261100</name>
</gene>
<dbReference type="Gramene" id="PUZ56018">
    <property type="protein sequence ID" value="PUZ56018"/>
    <property type="gene ID" value="GQ55_5G261100"/>
</dbReference>
<name>A0A2T7DKB8_9POAL</name>
<dbReference type="OrthoDB" id="10386899at2759"/>
<proteinExistence type="predicted"/>
<reference evidence="1 2" key="1">
    <citation type="submission" date="2018-04" db="EMBL/GenBank/DDBJ databases">
        <title>WGS assembly of Panicum hallii var. hallii HAL2.</title>
        <authorList>
            <person name="Lovell J."/>
            <person name="Jenkins J."/>
            <person name="Lowry D."/>
            <person name="Mamidi S."/>
            <person name="Sreedasyam A."/>
            <person name="Weng X."/>
            <person name="Barry K."/>
            <person name="Bonette J."/>
            <person name="Campitelli B."/>
            <person name="Daum C."/>
            <person name="Gordon S."/>
            <person name="Gould B."/>
            <person name="Lipzen A."/>
            <person name="MacQueen A."/>
            <person name="Palacio-Mejia J."/>
            <person name="Plott C."/>
            <person name="Shakirov E."/>
            <person name="Shu S."/>
            <person name="Yoshinaga Y."/>
            <person name="Zane M."/>
            <person name="Rokhsar D."/>
            <person name="Grimwood J."/>
            <person name="Schmutz J."/>
            <person name="Juenger T."/>
        </authorList>
    </citation>
    <scope>NUCLEOTIDE SEQUENCE [LARGE SCALE GENOMIC DNA]</scope>
    <source>
        <strain evidence="2">cv. HAL2</strain>
    </source>
</reference>
<dbReference type="AlphaFoldDB" id="A0A2T7DKB8"/>
<evidence type="ECO:0000313" key="2">
    <source>
        <dbReference type="Proteomes" id="UP000244336"/>
    </source>
</evidence>
<keyword evidence="2" id="KW-1185">Reference proteome</keyword>
<protein>
    <submittedName>
        <fullName evidence="1">Uncharacterized protein</fullName>
    </submittedName>
</protein>